<accession>A0A1F5JP31</accession>
<organism evidence="6 7">
    <name type="scientific">Candidatus Daviesbacteria bacterium RIFCSPHIGHO2_02_FULL_36_13</name>
    <dbReference type="NCBI Taxonomy" id="1797768"/>
    <lineage>
        <taxon>Bacteria</taxon>
        <taxon>Candidatus Daviesiibacteriota</taxon>
    </lineage>
</organism>
<dbReference type="PROSITE" id="PS50893">
    <property type="entry name" value="ABC_TRANSPORTER_2"/>
    <property type="match status" value="1"/>
</dbReference>
<dbReference type="InterPro" id="IPR027417">
    <property type="entry name" value="P-loop_NTPase"/>
</dbReference>
<dbReference type="GO" id="GO:0005524">
    <property type="term" value="F:ATP binding"/>
    <property type="evidence" value="ECO:0007669"/>
    <property type="project" value="UniProtKB-KW"/>
</dbReference>
<feature type="domain" description="ABC transporter" evidence="5">
    <location>
        <begin position="19"/>
        <end position="249"/>
    </location>
</feature>
<dbReference type="InterPro" id="IPR003439">
    <property type="entry name" value="ABC_transporter-like_ATP-bd"/>
</dbReference>
<keyword evidence="4 6" id="KW-0067">ATP-binding</keyword>
<evidence type="ECO:0000256" key="1">
    <source>
        <dbReference type="ARBA" id="ARBA00005417"/>
    </source>
</evidence>
<keyword evidence="2" id="KW-0813">Transport</keyword>
<proteinExistence type="inferred from homology"/>
<dbReference type="Pfam" id="PF00005">
    <property type="entry name" value="ABC_tran"/>
    <property type="match status" value="1"/>
</dbReference>
<dbReference type="STRING" id="1797768.A3C59_00350"/>
<name>A0A1F5JP31_9BACT</name>
<keyword evidence="3" id="KW-0547">Nucleotide-binding</keyword>
<dbReference type="Proteomes" id="UP000176902">
    <property type="component" value="Unassembled WGS sequence"/>
</dbReference>
<comment type="caution">
    <text evidence="6">The sequence shown here is derived from an EMBL/GenBank/DDBJ whole genome shotgun (WGS) entry which is preliminary data.</text>
</comment>
<dbReference type="InterPro" id="IPR003593">
    <property type="entry name" value="AAA+_ATPase"/>
</dbReference>
<comment type="similarity">
    <text evidence="1">Belongs to the ABC transporter superfamily.</text>
</comment>
<dbReference type="GO" id="GO:0016887">
    <property type="term" value="F:ATP hydrolysis activity"/>
    <property type="evidence" value="ECO:0007669"/>
    <property type="project" value="InterPro"/>
</dbReference>
<dbReference type="GO" id="GO:0140359">
    <property type="term" value="F:ABC-type transporter activity"/>
    <property type="evidence" value="ECO:0007669"/>
    <property type="project" value="InterPro"/>
</dbReference>
<evidence type="ECO:0000259" key="5">
    <source>
        <dbReference type="PROSITE" id="PS50893"/>
    </source>
</evidence>
<dbReference type="AlphaFoldDB" id="A0A1F5JP31"/>
<dbReference type="GO" id="GO:0016020">
    <property type="term" value="C:membrane"/>
    <property type="evidence" value="ECO:0007669"/>
    <property type="project" value="InterPro"/>
</dbReference>
<dbReference type="InterPro" id="IPR015860">
    <property type="entry name" value="ABC_transpr_TagH-like"/>
</dbReference>
<dbReference type="PANTHER" id="PTHR46743:SF2">
    <property type="entry name" value="TEICHOIC ACIDS EXPORT ATP-BINDING PROTEIN TAGH"/>
    <property type="match status" value="1"/>
</dbReference>
<dbReference type="PANTHER" id="PTHR46743">
    <property type="entry name" value="TEICHOIC ACIDS EXPORT ATP-BINDING PROTEIN TAGH"/>
    <property type="match status" value="1"/>
</dbReference>
<evidence type="ECO:0000313" key="7">
    <source>
        <dbReference type="Proteomes" id="UP000176902"/>
    </source>
</evidence>
<dbReference type="SMART" id="SM00382">
    <property type="entry name" value="AAA"/>
    <property type="match status" value="1"/>
</dbReference>
<gene>
    <name evidence="6" type="ORF">A3C59_00350</name>
</gene>
<evidence type="ECO:0000256" key="3">
    <source>
        <dbReference type="ARBA" id="ARBA00022741"/>
    </source>
</evidence>
<protein>
    <submittedName>
        <fullName evidence="6">ATP-binding protein</fullName>
    </submittedName>
</protein>
<sequence length="249" mass="28016">MDNKNVSIQFKNCTKKFYLQEDKTFKEFLPNLILGKSWAKELIALNDISFEIKQGETVGIVGKNGAGKSTLLRLIAGVTSPTKGEVRVEGKVAPLIELGAGFHHELSGYENIFLNAAILGMHKKEIELVLDKIIEFSELEDFIHIPVKRYSSGMYMRLAFAIAVHVDAPILLIDEVLAVGDAAFQKKCLDRLKEFKKQGDKIIIFISHSEQSVKNFCERVILLDHGKMLDEGSPAEVFEKYHHILTQKT</sequence>
<evidence type="ECO:0000256" key="4">
    <source>
        <dbReference type="ARBA" id="ARBA00022840"/>
    </source>
</evidence>
<dbReference type="EMBL" id="MFCV01000047">
    <property type="protein sequence ID" value="OGE30423.1"/>
    <property type="molecule type" value="Genomic_DNA"/>
</dbReference>
<dbReference type="SUPFAM" id="SSF52540">
    <property type="entry name" value="P-loop containing nucleoside triphosphate hydrolases"/>
    <property type="match status" value="1"/>
</dbReference>
<evidence type="ECO:0000256" key="2">
    <source>
        <dbReference type="ARBA" id="ARBA00022448"/>
    </source>
</evidence>
<dbReference type="CDD" id="cd03220">
    <property type="entry name" value="ABC_KpsT_Wzt"/>
    <property type="match status" value="1"/>
</dbReference>
<evidence type="ECO:0000313" key="6">
    <source>
        <dbReference type="EMBL" id="OGE30423.1"/>
    </source>
</evidence>
<dbReference type="InterPro" id="IPR050683">
    <property type="entry name" value="Bact_Polysacc_Export_ATP-bd"/>
</dbReference>
<dbReference type="Gene3D" id="3.40.50.300">
    <property type="entry name" value="P-loop containing nucleotide triphosphate hydrolases"/>
    <property type="match status" value="1"/>
</dbReference>
<reference evidence="6 7" key="1">
    <citation type="journal article" date="2016" name="Nat. Commun.">
        <title>Thousands of microbial genomes shed light on interconnected biogeochemical processes in an aquifer system.</title>
        <authorList>
            <person name="Anantharaman K."/>
            <person name="Brown C.T."/>
            <person name="Hug L.A."/>
            <person name="Sharon I."/>
            <person name="Castelle C.J."/>
            <person name="Probst A.J."/>
            <person name="Thomas B.C."/>
            <person name="Singh A."/>
            <person name="Wilkins M.J."/>
            <person name="Karaoz U."/>
            <person name="Brodie E.L."/>
            <person name="Williams K.H."/>
            <person name="Hubbard S.S."/>
            <person name="Banfield J.F."/>
        </authorList>
    </citation>
    <scope>NUCLEOTIDE SEQUENCE [LARGE SCALE GENOMIC DNA]</scope>
</reference>